<proteinExistence type="predicted"/>
<dbReference type="EMBL" id="JBBWUH010000005">
    <property type="protein sequence ID" value="KAK8166420.1"/>
    <property type="molecule type" value="Genomic_DNA"/>
</dbReference>
<dbReference type="Proteomes" id="UP001456524">
    <property type="component" value="Unassembled WGS sequence"/>
</dbReference>
<name>A0ABR1XT94_9PEZI</name>
<gene>
    <name evidence="2" type="ORF">IWX90DRAFT_477797</name>
</gene>
<protein>
    <recommendedName>
        <fullName evidence="1">F-box domain-containing protein</fullName>
    </recommendedName>
</protein>
<comment type="caution">
    <text evidence="2">The sequence shown here is derived from an EMBL/GenBank/DDBJ whole genome shotgun (WGS) entry which is preliminary data.</text>
</comment>
<evidence type="ECO:0000313" key="3">
    <source>
        <dbReference type="Proteomes" id="UP001456524"/>
    </source>
</evidence>
<keyword evidence="3" id="KW-1185">Reference proteome</keyword>
<organism evidence="2 3">
    <name type="scientific">Phyllosticta citrichinensis</name>
    <dbReference type="NCBI Taxonomy" id="1130410"/>
    <lineage>
        <taxon>Eukaryota</taxon>
        <taxon>Fungi</taxon>
        <taxon>Dikarya</taxon>
        <taxon>Ascomycota</taxon>
        <taxon>Pezizomycotina</taxon>
        <taxon>Dothideomycetes</taxon>
        <taxon>Dothideomycetes incertae sedis</taxon>
        <taxon>Botryosphaeriales</taxon>
        <taxon>Phyllostictaceae</taxon>
        <taxon>Phyllosticta</taxon>
    </lineage>
</organism>
<dbReference type="Pfam" id="PF00646">
    <property type="entry name" value="F-box"/>
    <property type="match status" value="1"/>
</dbReference>
<evidence type="ECO:0000259" key="1">
    <source>
        <dbReference type="Pfam" id="PF00646"/>
    </source>
</evidence>
<reference evidence="2 3" key="1">
    <citation type="journal article" date="2022" name="G3 (Bethesda)">
        <title>Enemy or ally: a genomic approach to elucidate the lifestyle of Phyllosticta citrichinaensis.</title>
        <authorList>
            <person name="Buijs V.A."/>
            <person name="Groenewald J.Z."/>
            <person name="Haridas S."/>
            <person name="LaButti K.M."/>
            <person name="Lipzen A."/>
            <person name="Martin F.M."/>
            <person name="Barry K."/>
            <person name="Grigoriev I.V."/>
            <person name="Crous P.W."/>
            <person name="Seidl M.F."/>
        </authorList>
    </citation>
    <scope>NUCLEOTIDE SEQUENCE [LARGE SCALE GENOMIC DNA]</scope>
    <source>
        <strain evidence="2 3">CBS 129764</strain>
    </source>
</reference>
<accession>A0ABR1XT94</accession>
<sequence length="387" mass="44717">MQPKSTPKSSTSGGQCDYQKLINGLRDASPAEKKLFDLPVDLVLSIADFLPKEDQACLALTCHGARDIFKERKLKLTKRETHRFLQVLQREHPTDIICQHRLQLVDRCHEPTADPGDRAAVKELRTAYNTRHIHPNRQPCKLTACVPIPSIWRPTFILTHEHIQRVMLRHRLGPDYGSSLDSLSHRSQLTKKETWAADYTCDTSLRFRIMDNKLYMHGKYVFKGKYLIRALTFTSHHFDICPHMYLDHDRGSYAGRQRVPVRLPGRKCRFLDFFCRCAVNGAFDPSWTTRRRSESDRQSYFTPPKSCRFCATDVAFSFDDVQELQTFEVDFWRCLGDGGLEDSDNFWLTGALSERNENGEGATAFRPIPRLMKAETFHRFSEADNPT</sequence>
<feature type="domain" description="F-box" evidence="1">
    <location>
        <begin position="35"/>
        <end position="75"/>
    </location>
</feature>
<evidence type="ECO:0000313" key="2">
    <source>
        <dbReference type="EMBL" id="KAK8166420.1"/>
    </source>
</evidence>
<dbReference type="InterPro" id="IPR001810">
    <property type="entry name" value="F-box_dom"/>
</dbReference>